<feature type="transmembrane region" description="Helical" evidence="8">
    <location>
        <begin position="132"/>
        <end position="150"/>
    </location>
</feature>
<feature type="transmembrane region" description="Helical" evidence="8">
    <location>
        <begin position="311"/>
        <end position="331"/>
    </location>
</feature>
<sequence length="472" mass="50845">MPQPRPSARRRSLDGSSSEDEPLLSNGVSPEEEPNVLGATAEASLLGDPSRQPTSLFSAHTHDKRSRALEVRIAAAMFSFFVMGLIQSTVGLEDFYGLSDTLVSLTFLMTPLGYFLAAYVNSIIHLQFGQRGVAVIGPASQLLFVSSVSFHPRYSIFLLFSVIGGFGTGLLDGSWCAWAGGMAKNANVIQGFLHGSYSVGASLGPFMAGTMLSVGGKPWWSWYYVLSAFCLTTLVTSALAFWSQDADKYHAEKYKTPESSDSASKKSPWDMFKHIATWVCAAYFLAYVGIENSITGWIVVFMIRVRGTSPYLASICSSLFNIGMVVGRLGLGVVTEKHGVRRAVIVYLLLAAIFQVLFAVIDVPAVSAVLITMIGVLLGPLFPSGVIMVTRLLPQHLHVDAVSFVASVGEVGGALLPFALGVIADGLGIGSFQYIIIAQLVATLCIWMCFPKLSLSILPQVNAIRDDETRDE</sequence>
<feature type="transmembrane region" description="Helical" evidence="8">
    <location>
        <begin position="367"/>
        <end position="389"/>
    </location>
</feature>
<dbReference type="GO" id="GO:0012505">
    <property type="term" value="C:endomembrane system"/>
    <property type="evidence" value="ECO:0007669"/>
    <property type="project" value="UniProtKB-SubCell"/>
</dbReference>
<evidence type="ECO:0000256" key="3">
    <source>
        <dbReference type="ARBA" id="ARBA00022448"/>
    </source>
</evidence>
<feature type="transmembrane region" description="Helical" evidence="8">
    <location>
        <begin position="156"/>
        <end position="180"/>
    </location>
</feature>
<feature type="transmembrane region" description="Helical" evidence="8">
    <location>
        <begin position="343"/>
        <end position="361"/>
    </location>
</feature>
<keyword evidence="5 8" id="KW-1133">Transmembrane helix</keyword>
<protein>
    <recommendedName>
        <fullName evidence="9">Major facilitator superfamily (MFS) profile domain-containing protein</fullName>
    </recommendedName>
</protein>
<evidence type="ECO:0000256" key="2">
    <source>
        <dbReference type="ARBA" id="ARBA00008335"/>
    </source>
</evidence>
<evidence type="ECO:0000259" key="9">
    <source>
        <dbReference type="PROSITE" id="PS50850"/>
    </source>
</evidence>
<evidence type="ECO:0000256" key="8">
    <source>
        <dbReference type="SAM" id="Phobius"/>
    </source>
</evidence>
<evidence type="ECO:0000313" key="10">
    <source>
        <dbReference type="EMBL" id="KAI1868897.1"/>
    </source>
</evidence>
<dbReference type="EMBL" id="JAFIMR010000016">
    <property type="protein sequence ID" value="KAI1868897.1"/>
    <property type="molecule type" value="Genomic_DNA"/>
</dbReference>
<feature type="transmembrane region" description="Helical" evidence="8">
    <location>
        <begin position="192"/>
        <end position="214"/>
    </location>
</feature>
<dbReference type="InterPro" id="IPR051788">
    <property type="entry name" value="MFS_Transporter"/>
</dbReference>
<feature type="transmembrane region" description="Helical" evidence="8">
    <location>
        <begin position="432"/>
        <end position="450"/>
    </location>
</feature>
<keyword evidence="6 8" id="KW-0472">Membrane</keyword>
<evidence type="ECO:0000256" key="7">
    <source>
        <dbReference type="SAM" id="MobiDB-lite"/>
    </source>
</evidence>
<evidence type="ECO:0000256" key="1">
    <source>
        <dbReference type="ARBA" id="ARBA00004127"/>
    </source>
</evidence>
<dbReference type="PANTHER" id="PTHR23514">
    <property type="entry name" value="BYPASS OF STOP CODON PROTEIN 6"/>
    <property type="match status" value="1"/>
</dbReference>
<dbReference type="PANTHER" id="PTHR23514:SF3">
    <property type="entry name" value="BYPASS OF STOP CODON PROTEIN 6"/>
    <property type="match status" value="1"/>
</dbReference>
<comment type="subcellular location">
    <subcellularLocation>
        <location evidence="1">Endomembrane system</location>
        <topology evidence="1">Multi-pass membrane protein</topology>
    </subcellularLocation>
</comment>
<reference evidence="10" key="1">
    <citation type="submission" date="2021-03" db="EMBL/GenBank/DDBJ databases">
        <title>Revisited historic fungal species revealed as producer of novel bioactive compounds through whole genome sequencing and comparative genomics.</title>
        <authorList>
            <person name="Vignolle G.A."/>
            <person name="Hochenegger N."/>
            <person name="Mach R.L."/>
            <person name="Mach-Aigner A.R."/>
            <person name="Javad Rahimi M."/>
            <person name="Salim K.A."/>
            <person name="Chan C.M."/>
            <person name="Lim L.B.L."/>
            <person name="Cai F."/>
            <person name="Druzhinina I.S."/>
            <person name="U'Ren J.M."/>
            <person name="Derntl C."/>
        </authorList>
    </citation>
    <scope>NUCLEOTIDE SEQUENCE</scope>
    <source>
        <strain evidence="10">TUCIM 5799</strain>
    </source>
</reference>
<proteinExistence type="inferred from homology"/>
<organism evidence="10 11">
    <name type="scientific">Neoarthrinium moseri</name>
    <dbReference type="NCBI Taxonomy" id="1658444"/>
    <lineage>
        <taxon>Eukaryota</taxon>
        <taxon>Fungi</taxon>
        <taxon>Dikarya</taxon>
        <taxon>Ascomycota</taxon>
        <taxon>Pezizomycotina</taxon>
        <taxon>Sordariomycetes</taxon>
        <taxon>Xylariomycetidae</taxon>
        <taxon>Amphisphaeriales</taxon>
        <taxon>Apiosporaceae</taxon>
        <taxon>Neoarthrinium</taxon>
    </lineage>
</organism>
<feature type="region of interest" description="Disordered" evidence="7">
    <location>
        <begin position="1"/>
        <end position="38"/>
    </location>
</feature>
<keyword evidence="11" id="KW-1185">Reference proteome</keyword>
<dbReference type="Pfam" id="PF07690">
    <property type="entry name" value="MFS_1"/>
    <property type="match status" value="1"/>
</dbReference>
<gene>
    <name evidence="10" type="ORF">JX265_006876</name>
</gene>
<dbReference type="Proteomes" id="UP000829685">
    <property type="component" value="Unassembled WGS sequence"/>
</dbReference>
<dbReference type="SUPFAM" id="SSF103473">
    <property type="entry name" value="MFS general substrate transporter"/>
    <property type="match status" value="1"/>
</dbReference>
<dbReference type="InterPro" id="IPR011701">
    <property type="entry name" value="MFS"/>
</dbReference>
<dbReference type="GO" id="GO:0016020">
    <property type="term" value="C:membrane"/>
    <property type="evidence" value="ECO:0007669"/>
    <property type="project" value="TreeGrafter"/>
</dbReference>
<dbReference type="InterPro" id="IPR036259">
    <property type="entry name" value="MFS_trans_sf"/>
</dbReference>
<name>A0A9Q0AQE7_9PEZI</name>
<feature type="transmembrane region" description="Helical" evidence="8">
    <location>
        <begin position="275"/>
        <end position="299"/>
    </location>
</feature>
<accession>A0A9Q0AQE7</accession>
<keyword evidence="4 8" id="KW-0812">Transmembrane</keyword>
<feature type="transmembrane region" description="Helical" evidence="8">
    <location>
        <begin position="220"/>
        <end position="242"/>
    </location>
</feature>
<comment type="similarity">
    <text evidence="2">Belongs to the major facilitator superfamily.</text>
</comment>
<feature type="transmembrane region" description="Helical" evidence="8">
    <location>
        <begin position="71"/>
        <end position="90"/>
    </location>
</feature>
<dbReference type="FunFam" id="1.20.1250.20:FF:000286">
    <property type="entry name" value="MFS efflux transporter"/>
    <property type="match status" value="1"/>
</dbReference>
<keyword evidence="3" id="KW-0813">Transport</keyword>
<feature type="domain" description="Major facilitator superfamily (MFS) profile" evidence="9">
    <location>
        <begin position="67"/>
        <end position="454"/>
    </location>
</feature>
<evidence type="ECO:0000256" key="4">
    <source>
        <dbReference type="ARBA" id="ARBA00022692"/>
    </source>
</evidence>
<evidence type="ECO:0000313" key="11">
    <source>
        <dbReference type="Proteomes" id="UP000829685"/>
    </source>
</evidence>
<evidence type="ECO:0000256" key="5">
    <source>
        <dbReference type="ARBA" id="ARBA00022989"/>
    </source>
</evidence>
<dbReference type="PROSITE" id="PS50850">
    <property type="entry name" value="MFS"/>
    <property type="match status" value="1"/>
</dbReference>
<dbReference type="Gene3D" id="1.20.1250.20">
    <property type="entry name" value="MFS general substrate transporter like domains"/>
    <property type="match status" value="2"/>
</dbReference>
<dbReference type="GO" id="GO:0022857">
    <property type="term" value="F:transmembrane transporter activity"/>
    <property type="evidence" value="ECO:0007669"/>
    <property type="project" value="InterPro"/>
</dbReference>
<feature type="transmembrane region" description="Helical" evidence="8">
    <location>
        <begin position="102"/>
        <end position="120"/>
    </location>
</feature>
<dbReference type="InterPro" id="IPR020846">
    <property type="entry name" value="MFS_dom"/>
</dbReference>
<feature type="transmembrane region" description="Helical" evidence="8">
    <location>
        <begin position="401"/>
        <end position="420"/>
    </location>
</feature>
<dbReference type="AlphaFoldDB" id="A0A9Q0AQE7"/>
<dbReference type="OrthoDB" id="413079at2759"/>
<comment type="caution">
    <text evidence="10">The sequence shown here is derived from an EMBL/GenBank/DDBJ whole genome shotgun (WGS) entry which is preliminary data.</text>
</comment>
<evidence type="ECO:0000256" key="6">
    <source>
        <dbReference type="ARBA" id="ARBA00023136"/>
    </source>
</evidence>